<dbReference type="Gene3D" id="1.50.10.10">
    <property type="match status" value="1"/>
</dbReference>
<evidence type="ECO:0000313" key="1">
    <source>
        <dbReference type="EMBL" id="PWK48425.1"/>
    </source>
</evidence>
<evidence type="ECO:0000313" key="2">
    <source>
        <dbReference type="Proteomes" id="UP000245697"/>
    </source>
</evidence>
<protein>
    <submittedName>
        <fullName evidence="1">Uncharacterized protein</fullName>
    </submittedName>
</protein>
<proteinExistence type="predicted"/>
<organism evidence="1 2">
    <name type="scientific">Actinoplanes xinjiangensis</name>
    <dbReference type="NCBI Taxonomy" id="512350"/>
    <lineage>
        <taxon>Bacteria</taxon>
        <taxon>Bacillati</taxon>
        <taxon>Actinomycetota</taxon>
        <taxon>Actinomycetes</taxon>
        <taxon>Micromonosporales</taxon>
        <taxon>Micromonosporaceae</taxon>
        <taxon>Actinoplanes</taxon>
    </lineage>
</organism>
<dbReference type="GO" id="GO:0005975">
    <property type="term" value="P:carbohydrate metabolic process"/>
    <property type="evidence" value="ECO:0007669"/>
    <property type="project" value="InterPro"/>
</dbReference>
<dbReference type="InterPro" id="IPR012341">
    <property type="entry name" value="6hp_glycosidase-like_sf"/>
</dbReference>
<dbReference type="RefSeq" id="WP_146246314.1">
    <property type="nucleotide sequence ID" value="NZ_BONA01000039.1"/>
</dbReference>
<keyword evidence="2" id="KW-1185">Reference proteome</keyword>
<gene>
    <name evidence="1" type="ORF">BC793_106455</name>
</gene>
<dbReference type="InterPro" id="IPR008928">
    <property type="entry name" value="6-hairpin_glycosidase_sf"/>
</dbReference>
<dbReference type="OrthoDB" id="9803461at2"/>
<accession>A0A316FJV9</accession>
<dbReference type="EMBL" id="QGGR01000006">
    <property type="protein sequence ID" value="PWK48425.1"/>
    <property type="molecule type" value="Genomic_DNA"/>
</dbReference>
<dbReference type="Proteomes" id="UP000245697">
    <property type="component" value="Unassembled WGS sequence"/>
</dbReference>
<dbReference type="AlphaFoldDB" id="A0A316FJV9"/>
<dbReference type="SUPFAM" id="SSF48208">
    <property type="entry name" value="Six-hairpin glycosidases"/>
    <property type="match status" value="1"/>
</dbReference>
<reference evidence="1 2" key="1">
    <citation type="submission" date="2018-05" db="EMBL/GenBank/DDBJ databases">
        <title>Genomic Encyclopedia of Archaeal and Bacterial Type Strains, Phase II (KMG-II): from individual species to whole genera.</title>
        <authorList>
            <person name="Goeker M."/>
        </authorList>
    </citation>
    <scope>NUCLEOTIDE SEQUENCE [LARGE SCALE GENOMIC DNA]</scope>
    <source>
        <strain evidence="1 2">DSM 45184</strain>
    </source>
</reference>
<name>A0A316FJV9_9ACTN</name>
<comment type="caution">
    <text evidence="1">The sequence shown here is derived from an EMBL/GenBank/DDBJ whole genome shotgun (WGS) entry which is preliminary data.</text>
</comment>
<sequence length="142" mass="15340">MIRWPVRPVTGRVLETAHDGDHGFNACRTPWRLGLDALLSGDAVSTAAARRTTRWFRSVTGDDPARVGSGYTLDGTAYRSEGDTAFWAPLAVSAMTDPGAQPWLDALWRRLAASKADPGDYFGGTIQLQVMIIVSGNYPASD</sequence>